<accession>A0ABT8QVQ5</accession>
<dbReference type="InterPro" id="IPR016181">
    <property type="entry name" value="Acyl_CoA_acyltransferase"/>
</dbReference>
<proteinExistence type="predicted"/>
<dbReference type="RefSeq" id="WP_252469370.1">
    <property type="nucleotide sequence ID" value="NZ_JAMHFY010000009.1"/>
</dbReference>
<evidence type="ECO:0000313" key="2">
    <source>
        <dbReference type="EMBL" id="MDO0825427.1"/>
    </source>
</evidence>
<dbReference type="Pfam" id="PF13508">
    <property type="entry name" value="Acetyltransf_7"/>
    <property type="match status" value="1"/>
</dbReference>
<dbReference type="PROSITE" id="PS51186">
    <property type="entry name" value="GNAT"/>
    <property type="match status" value="1"/>
</dbReference>
<evidence type="ECO:0000313" key="3">
    <source>
        <dbReference type="Proteomes" id="UP001176021"/>
    </source>
</evidence>
<organism evidence="2 3">
    <name type="scientific">Desulfosporosinus nitroreducens</name>
    <dbReference type="NCBI Taxonomy" id="2018668"/>
    <lineage>
        <taxon>Bacteria</taxon>
        <taxon>Bacillati</taxon>
        <taxon>Bacillota</taxon>
        <taxon>Clostridia</taxon>
        <taxon>Eubacteriales</taxon>
        <taxon>Desulfitobacteriaceae</taxon>
        <taxon>Desulfosporosinus</taxon>
    </lineage>
</organism>
<dbReference type="EMBL" id="JAMJEV010000025">
    <property type="protein sequence ID" value="MDO0825427.1"/>
    <property type="molecule type" value="Genomic_DNA"/>
</dbReference>
<gene>
    <name evidence="2" type="ORF">M8H41_21670</name>
</gene>
<protein>
    <submittedName>
        <fullName evidence="2">GNAT family N-acetyltransferase</fullName>
    </submittedName>
</protein>
<sequence>MSMDIKLAEKKHEQAIFECVSIAYSMYIERMGKKPAPMLSDYSKLIEKNVVYIATDSEEFMGIIVFFPKGNSLFIENVAVHPDSQGRGIGRKLIEFALFSDT</sequence>
<dbReference type="CDD" id="cd04301">
    <property type="entry name" value="NAT_SF"/>
    <property type="match status" value="1"/>
</dbReference>
<reference evidence="2" key="1">
    <citation type="submission" date="2022-05" db="EMBL/GenBank/DDBJ databases">
        <title>Expanded diversity of anoxic marine methylotrophy in a Black Sea sulfate reducing microorganism.</title>
        <authorList>
            <person name="Fischer P.Q."/>
            <person name="Stams A.J.M."/>
            <person name="Villanueva L."/>
            <person name="Sousa D.Z."/>
        </authorList>
    </citation>
    <scope>NUCLEOTIDE SEQUENCE</scope>
    <source>
        <strain evidence="2">P130</strain>
    </source>
</reference>
<keyword evidence="3" id="KW-1185">Reference proteome</keyword>
<dbReference type="SUPFAM" id="SSF55729">
    <property type="entry name" value="Acyl-CoA N-acyltransferases (Nat)"/>
    <property type="match status" value="1"/>
</dbReference>
<dbReference type="Proteomes" id="UP001176021">
    <property type="component" value="Unassembled WGS sequence"/>
</dbReference>
<name>A0ABT8QVQ5_9FIRM</name>
<feature type="domain" description="N-acetyltransferase" evidence="1">
    <location>
        <begin position="3"/>
        <end position="102"/>
    </location>
</feature>
<dbReference type="InterPro" id="IPR000182">
    <property type="entry name" value="GNAT_dom"/>
</dbReference>
<comment type="caution">
    <text evidence="2">The sequence shown here is derived from an EMBL/GenBank/DDBJ whole genome shotgun (WGS) entry which is preliminary data.</text>
</comment>
<evidence type="ECO:0000259" key="1">
    <source>
        <dbReference type="PROSITE" id="PS51186"/>
    </source>
</evidence>
<dbReference type="Gene3D" id="3.40.630.30">
    <property type="match status" value="1"/>
</dbReference>